<evidence type="ECO:0000313" key="2">
    <source>
        <dbReference type="Proteomes" id="UP000054538"/>
    </source>
</evidence>
<dbReference type="Proteomes" id="UP000054538">
    <property type="component" value="Unassembled WGS sequence"/>
</dbReference>
<dbReference type="AlphaFoldDB" id="A0A0D0CAE7"/>
<proteinExistence type="predicted"/>
<organism evidence="1 2">
    <name type="scientific">Paxillus rubicundulus Ve08.2h10</name>
    <dbReference type="NCBI Taxonomy" id="930991"/>
    <lineage>
        <taxon>Eukaryota</taxon>
        <taxon>Fungi</taxon>
        <taxon>Dikarya</taxon>
        <taxon>Basidiomycota</taxon>
        <taxon>Agaricomycotina</taxon>
        <taxon>Agaricomycetes</taxon>
        <taxon>Agaricomycetidae</taxon>
        <taxon>Boletales</taxon>
        <taxon>Paxilineae</taxon>
        <taxon>Paxillaceae</taxon>
        <taxon>Paxillus</taxon>
    </lineage>
</organism>
<keyword evidence="2" id="KW-1185">Reference proteome</keyword>
<dbReference type="OrthoDB" id="10261556at2759"/>
<evidence type="ECO:0000313" key="1">
    <source>
        <dbReference type="EMBL" id="KIK79857.1"/>
    </source>
</evidence>
<name>A0A0D0CAE7_9AGAM</name>
<gene>
    <name evidence="1" type="ORF">PAXRUDRAFT_833893</name>
</gene>
<dbReference type="HOGENOM" id="CLU_3087867_0_0_1"/>
<protein>
    <submittedName>
        <fullName evidence="1">Uncharacterized protein</fullName>
    </submittedName>
</protein>
<dbReference type="InParanoid" id="A0A0D0CAE7"/>
<reference evidence="1 2" key="1">
    <citation type="submission" date="2014-04" db="EMBL/GenBank/DDBJ databases">
        <authorList>
            <consortium name="DOE Joint Genome Institute"/>
            <person name="Kuo A."/>
            <person name="Kohler A."/>
            <person name="Jargeat P."/>
            <person name="Nagy L.G."/>
            <person name="Floudas D."/>
            <person name="Copeland A."/>
            <person name="Barry K.W."/>
            <person name="Cichocki N."/>
            <person name="Veneault-Fourrey C."/>
            <person name="LaButti K."/>
            <person name="Lindquist E.A."/>
            <person name="Lipzen A."/>
            <person name="Lundell T."/>
            <person name="Morin E."/>
            <person name="Murat C."/>
            <person name="Sun H."/>
            <person name="Tunlid A."/>
            <person name="Henrissat B."/>
            <person name="Grigoriev I.V."/>
            <person name="Hibbett D.S."/>
            <person name="Martin F."/>
            <person name="Nordberg H.P."/>
            <person name="Cantor M.N."/>
            <person name="Hua S.X."/>
        </authorList>
    </citation>
    <scope>NUCLEOTIDE SEQUENCE [LARGE SCALE GENOMIC DNA]</scope>
    <source>
        <strain evidence="1 2">Ve08.2h10</strain>
    </source>
</reference>
<accession>A0A0D0CAE7</accession>
<reference evidence="2" key="2">
    <citation type="submission" date="2015-01" db="EMBL/GenBank/DDBJ databases">
        <title>Evolutionary Origins and Diversification of the Mycorrhizal Mutualists.</title>
        <authorList>
            <consortium name="DOE Joint Genome Institute"/>
            <consortium name="Mycorrhizal Genomics Consortium"/>
            <person name="Kohler A."/>
            <person name="Kuo A."/>
            <person name="Nagy L.G."/>
            <person name="Floudas D."/>
            <person name="Copeland A."/>
            <person name="Barry K.W."/>
            <person name="Cichocki N."/>
            <person name="Veneault-Fourrey C."/>
            <person name="LaButti K."/>
            <person name="Lindquist E.A."/>
            <person name="Lipzen A."/>
            <person name="Lundell T."/>
            <person name="Morin E."/>
            <person name="Murat C."/>
            <person name="Riley R."/>
            <person name="Ohm R."/>
            <person name="Sun H."/>
            <person name="Tunlid A."/>
            <person name="Henrissat B."/>
            <person name="Grigoriev I.V."/>
            <person name="Hibbett D.S."/>
            <person name="Martin F."/>
        </authorList>
    </citation>
    <scope>NUCLEOTIDE SEQUENCE [LARGE SCALE GENOMIC DNA]</scope>
    <source>
        <strain evidence="2">Ve08.2h10</strain>
    </source>
</reference>
<dbReference type="EMBL" id="KN826163">
    <property type="protein sequence ID" value="KIK79857.1"/>
    <property type="molecule type" value="Genomic_DNA"/>
</dbReference>
<sequence length="52" mass="5909">MDILDQVARTAINDRLPLEYLTTLSAQDKLDAMRACVIIYILTSSKIVPHMF</sequence>